<evidence type="ECO:0000313" key="2">
    <source>
        <dbReference type="Proteomes" id="UP000180098"/>
    </source>
</evidence>
<dbReference type="AlphaFoldDB" id="A0A1S2LCH6"/>
<reference evidence="1 2" key="1">
    <citation type="submission" date="2016-10" db="EMBL/GenBank/DDBJ databases">
        <title>Draft genome sequences of four alkaliphilic bacteria belonging to the Anaerobacillus genus.</title>
        <authorList>
            <person name="Bassil N.M."/>
            <person name="Lloyd J.R."/>
        </authorList>
    </citation>
    <scope>NUCLEOTIDE SEQUENCE [LARGE SCALE GENOMIC DNA]</scope>
    <source>
        <strain evidence="1 2">DSM 15340</strain>
    </source>
</reference>
<dbReference type="EMBL" id="MLQQ01000044">
    <property type="protein sequence ID" value="OIJ09427.1"/>
    <property type="molecule type" value="Genomic_DNA"/>
</dbReference>
<comment type="caution">
    <text evidence="1">The sequence shown here is derived from an EMBL/GenBank/DDBJ whole genome shotgun (WGS) entry which is preliminary data.</text>
</comment>
<sequence>MNNLIKQILLLCIISILVSCNSEISNQNTAKTNNTPTFNTIDSALENYAKVESIKVTMLLLYTSLDEKLVVSKHNNNDIYTIGEIVKTDNNKFFIRRITPYSSLDIGGKLNLITHKENKYEVKFSKKIDSNKHYIPVAGSDFYLKLTLDSTPQQNAIKHYEVILNSNK</sequence>
<keyword evidence="2" id="KW-1185">Reference proteome</keyword>
<evidence type="ECO:0000313" key="1">
    <source>
        <dbReference type="EMBL" id="OIJ09427.1"/>
    </source>
</evidence>
<dbReference type="PROSITE" id="PS51257">
    <property type="entry name" value="PROKAR_LIPOPROTEIN"/>
    <property type="match status" value="1"/>
</dbReference>
<gene>
    <name evidence="1" type="ORF">BKP35_16365</name>
</gene>
<name>A0A1S2LCH6_9BACI</name>
<protein>
    <submittedName>
        <fullName evidence="1">Uncharacterized protein</fullName>
    </submittedName>
</protein>
<proteinExistence type="predicted"/>
<accession>A0A1S2LCH6</accession>
<organism evidence="1 2">
    <name type="scientific">Anaerobacillus arseniciselenatis</name>
    <dbReference type="NCBI Taxonomy" id="85682"/>
    <lineage>
        <taxon>Bacteria</taxon>
        <taxon>Bacillati</taxon>
        <taxon>Bacillota</taxon>
        <taxon>Bacilli</taxon>
        <taxon>Bacillales</taxon>
        <taxon>Bacillaceae</taxon>
        <taxon>Anaerobacillus</taxon>
    </lineage>
</organism>
<dbReference type="Proteomes" id="UP000180098">
    <property type="component" value="Unassembled WGS sequence"/>
</dbReference>
<dbReference type="RefSeq" id="WP_071314452.1">
    <property type="nucleotide sequence ID" value="NZ_MLQQ01000044.1"/>
</dbReference>